<dbReference type="EMBL" id="LN899826">
    <property type="protein sequence ID" value="CUV38470.1"/>
    <property type="molecule type" value="Genomic_DNA"/>
</dbReference>
<sequence length="225" mass="24691">MGVARADRASNEEWVTRKRLRPSARLLRHHGHDVFFAHDQQFLAIHLHGLAGVLAEQHAVANLDVQRDRVALVVFLARADSQHFALIRLFCGGVGNDDAGCGLRLVVQALHDHAIMQGTQIHTNSSMQSECLFTKRAAQVRRSGSFGGGSKLLALPPGECQLYGRGVTISRTGGPAVGCCRDSLNLELWSLNLELRGAHRPAQDKNPLIFQLVMSHKSEANRVSR</sequence>
<dbReference type="AlphaFoldDB" id="A0A0S4X8H6"/>
<accession>A0A0S4X8H6</accession>
<dbReference type="EMBL" id="LN899823">
    <property type="protein sequence ID" value="CUV23397.1"/>
    <property type="molecule type" value="Genomic_DNA"/>
</dbReference>
<name>A0A0S4X8H6_RALSL</name>
<organism evidence="3">
    <name type="scientific">Ralstonia solanacearum</name>
    <name type="common">Pseudomonas solanacearum</name>
    <dbReference type="NCBI Taxonomy" id="305"/>
    <lineage>
        <taxon>Bacteria</taxon>
        <taxon>Pseudomonadati</taxon>
        <taxon>Pseudomonadota</taxon>
        <taxon>Betaproteobacteria</taxon>
        <taxon>Burkholderiales</taxon>
        <taxon>Burkholderiaceae</taxon>
        <taxon>Ralstonia</taxon>
        <taxon>Ralstonia solanacearum species complex</taxon>
    </lineage>
</organism>
<proteinExistence type="predicted"/>
<evidence type="ECO:0000313" key="3">
    <source>
        <dbReference type="EMBL" id="CUV60263.1"/>
    </source>
</evidence>
<dbReference type="EMBL" id="LN899822">
    <property type="protein sequence ID" value="CUV60263.1"/>
    <property type="molecule type" value="Genomic_DNA"/>
</dbReference>
<reference evidence="3" key="1">
    <citation type="submission" date="2015-10" db="EMBL/GenBank/DDBJ databases">
        <authorList>
            <person name="Gilbert D.G."/>
        </authorList>
    </citation>
    <scope>NUCLEOTIDE SEQUENCE</scope>
    <source>
        <strain evidence="3">Phyl III-seqv23</strain>
    </source>
</reference>
<evidence type="ECO:0000313" key="2">
    <source>
        <dbReference type="EMBL" id="CUV38470.1"/>
    </source>
</evidence>
<gene>
    <name evidence="3" type="ORF">RD1301_v1_860003</name>
    <name evidence="1" type="ORF">RUN1744_v1_390104</name>
    <name evidence="2" type="ORF">TF3108_v1_120104</name>
</gene>
<evidence type="ECO:0000313" key="1">
    <source>
        <dbReference type="EMBL" id="CUV23397.1"/>
    </source>
</evidence>
<protein>
    <submittedName>
        <fullName evidence="3">Uncharacterized protein</fullName>
    </submittedName>
</protein>